<evidence type="ECO:0000313" key="3">
    <source>
        <dbReference type="Proteomes" id="UP000739284"/>
    </source>
</evidence>
<dbReference type="Pfam" id="PF00480">
    <property type="entry name" value="ROK"/>
    <property type="match status" value="1"/>
</dbReference>
<reference evidence="2 3" key="1">
    <citation type="submission" date="2021-03" db="EMBL/GenBank/DDBJ databases">
        <title>Five novel Rahnella species.</title>
        <authorList>
            <person name="Brady C."/>
            <person name="Asselin J."/>
            <person name="Beer S."/>
            <person name="Bruberg M.B."/>
            <person name="Crampton B."/>
            <person name="Venter S."/>
            <person name="Arnold D."/>
            <person name="Denman S."/>
        </authorList>
    </citation>
    <scope>NUCLEOTIDE SEQUENCE [LARGE SCALE GENOMIC DNA]</scope>
    <source>
        <strain evidence="2 3">FRB 231</strain>
    </source>
</reference>
<dbReference type="NCBIfam" id="NF047821">
    <property type="entry name" value="NactlManKinNanK"/>
    <property type="match status" value="1"/>
</dbReference>
<keyword evidence="2" id="KW-0808">Transferase</keyword>
<dbReference type="NCBIfam" id="NF003461">
    <property type="entry name" value="PRK05082.1"/>
    <property type="match status" value="1"/>
</dbReference>
<dbReference type="PANTHER" id="PTHR18964">
    <property type="entry name" value="ROK (REPRESSOR, ORF, KINASE) FAMILY"/>
    <property type="match status" value="1"/>
</dbReference>
<keyword evidence="1" id="KW-0119">Carbohydrate metabolism</keyword>
<proteinExistence type="predicted"/>
<dbReference type="PROSITE" id="PS01125">
    <property type="entry name" value="ROK"/>
    <property type="match status" value="1"/>
</dbReference>
<accession>A0ABS6LH79</accession>
<gene>
    <name evidence="2" type="ORF">J1784_12855</name>
</gene>
<organism evidence="2 3">
    <name type="scientific">Rahnella ecdela</name>
    <dbReference type="NCBI Taxonomy" id="2816250"/>
    <lineage>
        <taxon>Bacteria</taxon>
        <taxon>Pseudomonadati</taxon>
        <taxon>Pseudomonadota</taxon>
        <taxon>Gammaproteobacteria</taxon>
        <taxon>Enterobacterales</taxon>
        <taxon>Yersiniaceae</taxon>
        <taxon>Rahnella</taxon>
    </lineage>
</organism>
<dbReference type="PANTHER" id="PTHR18964:SF169">
    <property type="entry name" value="N-ACETYLMANNOSAMINE KINASE"/>
    <property type="match status" value="1"/>
</dbReference>
<comment type="caution">
    <text evidence="2">The sequence shown here is derived from an EMBL/GenBank/DDBJ whole genome shotgun (WGS) entry which is preliminary data.</text>
</comment>
<dbReference type="GO" id="GO:0016301">
    <property type="term" value="F:kinase activity"/>
    <property type="evidence" value="ECO:0007669"/>
    <property type="project" value="UniProtKB-KW"/>
</dbReference>
<evidence type="ECO:0000256" key="1">
    <source>
        <dbReference type="ARBA" id="ARBA00023277"/>
    </source>
</evidence>
<evidence type="ECO:0000313" key="2">
    <source>
        <dbReference type="EMBL" id="MBU9845899.1"/>
    </source>
</evidence>
<keyword evidence="3" id="KW-1185">Reference proteome</keyword>
<dbReference type="Proteomes" id="UP000739284">
    <property type="component" value="Unassembled WGS sequence"/>
</dbReference>
<dbReference type="EMBL" id="JAFMOY010000126">
    <property type="protein sequence ID" value="MBU9845899.1"/>
    <property type="molecule type" value="Genomic_DNA"/>
</dbReference>
<dbReference type="InterPro" id="IPR049874">
    <property type="entry name" value="ROK_cs"/>
</dbReference>
<name>A0ABS6LH79_9GAMM</name>
<dbReference type="InterPro" id="IPR000600">
    <property type="entry name" value="ROK"/>
</dbReference>
<dbReference type="RefSeq" id="WP_217149559.1">
    <property type="nucleotide sequence ID" value="NZ_JAFMOY010000126.1"/>
</dbReference>
<protein>
    <submittedName>
        <fullName evidence="2">N-acetylmannosamine kinase</fullName>
    </submittedName>
</protein>
<keyword evidence="2" id="KW-0418">Kinase</keyword>
<sequence>MTTLVVDIGGTKLAAALADSALNLSGRREIPTPASKTQDALQAALAELVAPLVSQAQRVAVASTGIIRHGVLTALNPDNLGGLSHFPLVDVISRLTQLPCMAVNDAQAAARAEYHALSADITDMVFLTVSTGVGGGMVSNGKLLTGTQGLAGHFGHMLADPHGPRCGCGRMGCVEAIASGRGMASAASGDLAGCTAKQIFVHAAAGHLQAQELIQRSARVLARLIADIRVATDCQCVVMGGSIGLAEGYLGQVKTFLNEEPEVCRVPLLMAKHQHDAGLRGAALLAQDMTFWNKSA</sequence>